<dbReference type="EMBL" id="JN412590">
    <property type="protein sequence ID" value="AEL98143.1"/>
    <property type="molecule type" value="Genomic_DNA"/>
</dbReference>
<organism evidence="1 2">
    <name type="scientific">Mycobacterium phage Eureka</name>
    <dbReference type="NCBI Taxonomy" id="2922993"/>
    <lineage>
        <taxon>Viruses</taxon>
        <taxon>Duplodnaviria</taxon>
        <taxon>Heunggongvirae</taxon>
        <taxon>Uroviricota</taxon>
        <taxon>Caudoviricetes</taxon>
        <taxon>Kostyavirus</taxon>
        <taxon>Kostyavirus eureka</taxon>
    </lineage>
</organism>
<dbReference type="GeneID" id="40067129"/>
<evidence type="ECO:0000313" key="1">
    <source>
        <dbReference type="EMBL" id="AEL98143.1"/>
    </source>
</evidence>
<dbReference type="Proteomes" id="UP000000698">
    <property type="component" value="Segment"/>
</dbReference>
<dbReference type="RefSeq" id="YP_009591669.1">
    <property type="nucleotide sequence ID" value="NC_041850.1"/>
</dbReference>
<protein>
    <submittedName>
        <fullName evidence="1">Uncharacterized protein</fullName>
    </submittedName>
</protein>
<proteinExistence type="predicted"/>
<reference evidence="1 2" key="1">
    <citation type="journal article" date="2012" name="J. Virol.">
        <title>Complete Genome Sequences of 138 Mycobacteriophages.</title>
        <authorList>
            <consortium name="the Science Education Alliance Phage Hunters Advancing Genomics and Evolutionary Science Program"/>
            <consortium name="the KwaZulu-Natal Research Institute for Tuberculosis and HIV Mycobacterial Genetics Course Students"/>
            <consortium name="the Phage Hunters Integrating Research and Education Program"/>
            <person name="Hatfull G.F."/>
        </authorList>
    </citation>
    <scope>NUCLEOTIDE SEQUENCE [LARGE SCALE GENOMIC DNA]</scope>
</reference>
<sequence length="186" mass="20703">MKCRICPNYVTSDDNLHWTHEHGDVHCGTGDGSTAYPLVEPIEASGADINAMVEGYLDAQLWAGLDYREEGSEPVPYDENYSREDIAEDYVAAVRAELTEVVANHPLAVRMYLAVSPTARPTYGDERKRLSNEHFGHDFYLTRERHGAGFWDRGLGELGDYLTKVADSYGAATELWDNGNGRLMAA</sequence>
<keyword evidence="2" id="KW-1185">Reference proteome</keyword>
<name>G1JWZ9_9CAUD</name>
<evidence type="ECO:0000313" key="2">
    <source>
        <dbReference type="Proteomes" id="UP000000698"/>
    </source>
</evidence>
<accession>G1JWZ9</accession>
<gene>
    <name evidence="1" type="primary">131</name>
    <name evidence="1" type="ORF">EUREKA_131</name>
</gene>